<evidence type="ECO:0000313" key="3">
    <source>
        <dbReference type="EMBL" id="RZS66622.1"/>
    </source>
</evidence>
<evidence type="ECO:0000259" key="2">
    <source>
        <dbReference type="Pfam" id="PF00656"/>
    </source>
</evidence>
<dbReference type="PANTHER" id="PTHR22576">
    <property type="entry name" value="MUCOSA ASSOCIATED LYMPHOID TISSUE LYMPHOMA TRANSLOCATION PROTEIN 1/PARACASPASE"/>
    <property type="match status" value="1"/>
</dbReference>
<dbReference type="Pfam" id="PF00656">
    <property type="entry name" value="Peptidase_C14"/>
    <property type="match status" value="1"/>
</dbReference>
<dbReference type="RefSeq" id="WP_130353189.1">
    <property type="nucleotide sequence ID" value="NZ_SGWY01000002.1"/>
</dbReference>
<evidence type="ECO:0000313" key="4">
    <source>
        <dbReference type="Proteomes" id="UP000293289"/>
    </source>
</evidence>
<dbReference type="InterPro" id="IPR052039">
    <property type="entry name" value="Caspase-related_regulators"/>
</dbReference>
<dbReference type="PANTHER" id="PTHR22576:SF37">
    <property type="entry name" value="MUCOSA-ASSOCIATED LYMPHOID TISSUE LYMPHOMA TRANSLOCATION PROTEIN 1"/>
    <property type="match status" value="1"/>
</dbReference>
<dbReference type="GO" id="GO:0004197">
    <property type="term" value="F:cysteine-type endopeptidase activity"/>
    <property type="evidence" value="ECO:0007669"/>
    <property type="project" value="InterPro"/>
</dbReference>
<dbReference type="InterPro" id="IPR029030">
    <property type="entry name" value="Caspase-like_dom_sf"/>
</dbReference>
<protein>
    <submittedName>
        <fullName evidence="3">Caspase domain-containing protein</fullName>
    </submittedName>
</protein>
<evidence type="ECO:0000256" key="1">
    <source>
        <dbReference type="SAM" id="MobiDB-lite"/>
    </source>
</evidence>
<reference evidence="3 4" key="1">
    <citation type="submission" date="2019-02" db="EMBL/GenBank/DDBJ databases">
        <title>Genomic Encyclopedia of Type Strains, Phase IV (KMG-IV): sequencing the most valuable type-strain genomes for metagenomic binning, comparative biology and taxonomic classification.</title>
        <authorList>
            <person name="Goeker M."/>
        </authorList>
    </citation>
    <scope>NUCLEOTIDE SEQUENCE [LARGE SCALE GENOMIC DNA]</scope>
    <source>
        <strain evidence="3 4">DSM 43045</strain>
    </source>
</reference>
<sequence length="332" mass="35782">MTTRKALIVGVDYYERIGGLTGCVNDARSVRAVLERNADGSLNFPAPKLMLADSPARVVTKRQLRDGVRDVFDDDAEIALVYFAGHGYIDATGGFLCASDAETGDDGLSLQELMALANKSPAKHRIIILDSCHGGAVGNNPVAQDLAEISDGLTILTASTAKQGAMEVSGGGGGVFTRLLVDALDGAAANLVGDITPGSVYAHIDQSLGPWAQRPVFKTNVKRFVSLRRAEPPIALRELRALTTYFPTANHRYQLDPSYEPERSPEQSADPTIPEPDPEHTAAFRVLQNYVSVNLVRPVGAPHMWHAAMGSKACELTVLGKHYWKLVHEDLI</sequence>
<organism evidence="3 4">
    <name type="scientific">Agromyces ramosus</name>
    <dbReference type="NCBI Taxonomy" id="33879"/>
    <lineage>
        <taxon>Bacteria</taxon>
        <taxon>Bacillati</taxon>
        <taxon>Actinomycetota</taxon>
        <taxon>Actinomycetes</taxon>
        <taxon>Micrococcales</taxon>
        <taxon>Microbacteriaceae</taxon>
        <taxon>Agromyces</taxon>
    </lineage>
</organism>
<dbReference type="Proteomes" id="UP000293289">
    <property type="component" value="Unassembled WGS sequence"/>
</dbReference>
<dbReference type="GO" id="GO:0006508">
    <property type="term" value="P:proteolysis"/>
    <property type="evidence" value="ECO:0007669"/>
    <property type="project" value="InterPro"/>
</dbReference>
<dbReference type="OrthoDB" id="8447555at2"/>
<dbReference type="EMBL" id="SGWY01000002">
    <property type="protein sequence ID" value="RZS66622.1"/>
    <property type="molecule type" value="Genomic_DNA"/>
</dbReference>
<feature type="region of interest" description="Disordered" evidence="1">
    <location>
        <begin position="254"/>
        <end position="279"/>
    </location>
</feature>
<proteinExistence type="predicted"/>
<keyword evidence="4" id="KW-1185">Reference proteome</keyword>
<dbReference type="InterPro" id="IPR011600">
    <property type="entry name" value="Pept_C14_caspase"/>
</dbReference>
<accession>A0A4Q7MIR8</accession>
<gene>
    <name evidence="3" type="ORF">EV187_2359</name>
</gene>
<name>A0A4Q7MIR8_9MICO</name>
<feature type="domain" description="Peptidase C14 caspase" evidence="2">
    <location>
        <begin position="3"/>
        <end position="208"/>
    </location>
</feature>
<dbReference type="AlphaFoldDB" id="A0A4Q7MIR8"/>
<dbReference type="SUPFAM" id="SSF52129">
    <property type="entry name" value="Caspase-like"/>
    <property type="match status" value="1"/>
</dbReference>
<comment type="caution">
    <text evidence="3">The sequence shown here is derived from an EMBL/GenBank/DDBJ whole genome shotgun (WGS) entry which is preliminary data.</text>
</comment>
<dbReference type="Gene3D" id="3.40.50.1460">
    <property type="match status" value="1"/>
</dbReference>